<accession>A0A1B6NW96</accession>
<organism evidence="1">
    <name type="scientific">marine sediment metagenome</name>
    <dbReference type="NCBI Taxonomy" id="412755"/>
    <lineage>
        <taxon>unclassified sequences</taxon>
        <taxon>metagenomes</taxon>
        <taxon>ecological metagenomes</taxon>
    </lineage>
</organism>
<dbReference type="AlphaFoldDB" id="A0A1B6NW96"/>
<proteinExistence type="predicted"/>
<sequence>MGEGEVIQAQHYNVGEYYKPHYDSFLQEARSTKRIVYRVVSERGHA</sequence>
<protein>
    <recommendedName>
        <fullName evidence="2">Prolyl 4-hydroxylase alpha subunit Fe(2+) 2OG dioxygenase domain-containing protein</fullName>
    </recommendedName>
</protein>
<name>A0A1B6NW96_9ZZZZ</name>
<dbReference type="Gene3D" id="2.60.120.620">
    <property type="entry name" value="q2cbj1_9rhob like domain"/>
    <property type="match status" value="1"/>
</dbReference>
<comment type="caution">
    <text evidence="1">The sequence shown here is derived from an EMBL/GenBank/DDBJ whole genome shotgun (WGS) entry which is preliminary data.</text>
</comment>
<evidence type="ECO:0000313" key="1">
    <source>
        <dbReference type="EMBL" id="KTF07611.1"/>
    </source>
</evidence>
<reference evidence="1" key="1">
    <citation type="submission" date="2013-11" db="EMBL/GenBank/DDBJ databases">
        <title>Microbial diversity, functional groups and degradation webs in Northern and Southern Mediterranean and Red Sea marine crude oil polluted sites.</title>
        <authorList>
            <person name="Daffonchio D."/>
            <person name="Mapelli F."/>
            <person name="Ferrer M."/>
            <person name="Richter M."/>
            <person name="Cherif A."/>
            <person name="Malkawi H.I."/>
            <person name="Yakimov M.M."/>
            <person name="Abdel-Fattah Y.R."/>
            <person name="Blaghen M."/>
            <person name="Golyshin P.N."/>
            <person name="Kalogerakis N."/>
            <person name="Boon N."/>
            <person name="Magagnini M."/>
            <person name="Fava F."/>
        </authorList>
    </citation>
    <scope>NUCLEOTIDE SEQUENCE</scope>
</reference>
<dbReference type="EMBL" id="AYSL01000438">
    <property type="protein sequence ID" value="KTF07611.1"/>
    <property type="molecule type" value="Genomic_DNA"/>
</dbReference>
<gene>
    <name evidence="1" type="ORF">MGSAQ_000893</name>
</gene>
<evidence type="ECO:0008006" key="2">
    <source>
        <dbReference type="Google" id="ProtNLM"/>
    </source>
</evidence>